<dbReference type="STRING" id="452637.Oter_3338"/>
<comment type="similarity">
    <text evidence="1">Belongs to the YciI family.</text>
</comment>
<dbReference type="Pfam" id="PF03795">
    <property type="entry name" value="YCII"/>
    <property type="match status" value="1"/>
</dbReference>
<dbReference type="SUPFAM" id="SSF54909">
    <property type="entry name" value="Dimeric alpha+beta barrel"/>
    <property type="match status" value="1"/>
</dbReference>
<evidence type="ECO:0000256" key="1">
    <source>
        <dbReference type="ARBA" id="ARBA00007689"/>
    </source>
</evidence>
<dbReference type="InterPro" id="IPR005545">
    <property type="entry name" value="YCII"/>
</dbReference>
<sequence length="144" mass="15484">MTAGMATEIHPAPFLLLFRNGGIEAHRHLTRDERAQLARRWNDWYEGLAARGKVQHGQPLELHGRVVSGPRGEKVTDGPYAEAKEVVAGYLYLSVADLDEATEIARGCPGLPLGLTVEVRPVAAVSPVLNEVCGRPPAAAERAG</sequence>
<dbReference type="PANTHER" id="PTHR35174:SF3">
    <property type="entry name" value="BLL7171 PROTEIN"/>
    <property type="match status" value="1"/>
</dbReference>
<dbReference type="EMBL" id="CP001032">
    <property type="protein sequence ID" value="ACB76616.1"/>
    <property type="molecule type" value="Genomic_DNA"/>
</dbReference>
<dbReference type="eggNOG" id="COG3795">
    <property type="taxonomic scope" value="Bacteria"/>
</dbReference>
<organism evidence="3 4">
    <name type="scientific">Opitutus terrae (strain DSM 11246 / JCM 15787 / PB90-1)</name>
    <dbReference type="NCBI Taxonomy" id="452637"/>
    <lineage>
        <taxon>Bacteria</taxon>
        <taxon>Pseudomonadati</taxon>
        <taxon>Verrucomicrobiota</taxon>
        <taxon>Opitutia</taxon>
        <taxon>Opitutales</taxon>
        <taxon>Opitutaceae</taxon>
        <taxon>Opitutus</taxon>
    </lineage>
</organism>
<dbReference type="Gene3D" id="3.30.70.1060">
    <property type="entry name" value="Dimeric alpha+beta barrel"/>
    <property type="match status" value="1"/>
</dbReference>
<proteinExistence type="inferred from homology"/>
<dbReference type="InterPro" id="IPR011008">
    <property type="entry name" value="Dimeric_a/b-barrel"/>
</dbReference>
<dbReference type="KEGG" id="ote:Oter_3338"/>
<dbReference type="PANTHER" id="PTHR35174">
    <property type="entry name" value="BLL7171 PROTEIN-RELATED"/>
    <property type="match status" value="1"/>
</dbReference>
<gene>
    <name evidence="3" type="ordered locus">Oter_3338</name>
</gene>
<protein>
    <submittedName>
        <fullName evidence="3">DGPFAETKE family protein</fullName>
    </submittedName>
</protein>
<reference evidence="3 4" key="1">
    <citation type="journal article" date="2011" name="J. Bacteriol.">
        <title>Genome sequence of the verrucomicrobium Opitutus terrae PB90-1, an abundant inhabitant of rice paddy soil ecosystems.</title>
        <authorList>
            <person name="van Passel M.W."/>
            <person name="Kant R."/>
            <person name="Palva A."/>
            <person name="Copeland A."/>
            <person name="Lucas S."/>
            <person name="Lapidus A."/>
            <person name="Glavina del Rio T."/>
            <person name="Pitluck S."/>
            <person name="Goltsman E."/>
            <person name="Clum A."/>
            <person name="Sun H."/>
            <person name="Schmutz J."/>
            <person name="Larimer F.W."/>
            <person name="Land M.L."/>
            <person name="Hauser L."/>
            <person name="Kyrpides N."/>
            <person name="Mikhailova N."/>
            <person name="Richardson P.P."/>
            <person name="Janssen P.H."/>
            <person name="de Vos W.M."/>
            <person name="Smidt H."/>
        </authorList>
    </citation>
    <scope>NUCLEOTIDE SEQUENCE [LARGE SCALE GENOMIC DNA]</scope>
    <source>
        <strain evidence="4">DSM 11246 / JCM 15787 / PB90-1</strain>
    </source>
</reference>
<feature type="domain" description="YCII-related" evidence="2">
    <location>
        <begin position="29"/>
        <end position="119"/>
    </location>
</feature>
<dbReference type="Proteomes" id="UP000007013">
    <property type="component" value="Chromosome"/>
</dbReference>
<evidence type="ECO:0000313" key="3">
    <source>
        <dbReference type="EMBL" id="ACB76616.1"/>
    </source>
</evidence>
<keyword evidence="4" id="KW-1185">Reference proteome</keyword>
<dbReference type="HOGENOM" id="CLU_130902_4_1_0"/>
<evidence type="ECO:0000259" key="2">
    <source>
        <dbReference type="Pfam" id="PF03795"/>
    </source>
</evidence>
<name>B1ZU50_OPITP</name>
<evidence type="ECO:0000313" key="4">
    <source>
        <dbReference type="Proteomes" id="UP000007013"/>
    </source>
</evidence>
<accession>B1ZU50</accession>
<dbReference type="AlphaFoldDB" id="B1ZU50"/>